<dbReference type="AlphaFoldDB" id="A0A0F9KRD0"/>
<reference evidence="1" key="1">
    <citation type="journal article" date="2015" name="Nature">
        <title>Complex archaea that bridge the gap between prokaryotes and eukaryotes.</title>
        <authorList>
            <person name="Spang A."/>
            <person name="Saw J.H."/>
            <person name="Jorgensen S.L."/>
            <person name="Zaremba-Niedzwiedzka K."/>
            <person name="Martijn J."/>
            <person name="Lind A.E."/>
            <person name="van Eijk R."/>
            <person name="Schleper C."/>
            <person name="Guy L."/>
            <person name="Ettema T.J."/>
        </authorList>
    </citation>
    <scope>NUCLEOTIDE SEQUENCE</scope>
</reference>
<comment type="caution">
    <text evidence="1">The sequence shown here is derived from an EMBL/GenBank/DDBJ whole genome shotgun (WGS) entry which is preliminary data.</text>
</comment>
<protein>
    <submittedName>
        <fullName evidence="1">Uncharacterized protein</fullName>
    </submittedName>
</protein>
<organism evidence="1">
    <name type="scientific">marine sediment metagenome</name>
    <dbReference type="NCBI Taxonomy" id="412755"/>
    <lineage>
        <taxon>unclassified sequences</taxon>
        <taxon>metagenomes</taxon>
        <taxon>ecological metagenomes</taxon>
    </lineage>
</organism>
<dbReference type="EMBL" id="LAZR01014329">
    <property type="protein sequence ID" value="KKM17975.1"/>
    <property type="molecule type" value="Genomic_DNA"/>
</dbReference>
<gene>
    <name evidence="1" type="ORF">LCGC14_1670350</name>
</gene>
<name>A0A0F9KRD0_9ZZZZ</name>
<evidence type="ECO:0000313" key="1">
    <source>
        <dbReference type="EMBL" id="KKM17975.1"/>
    </source>
</evidence>
<accession>A0A0F9KRD0</accession>
<sequence>MYNHTTLYAQAQEFLFDVECEALEAIAYVAGIKVEVHTKAHAVIYWFTDLITGEEFITHNFNSAVDALAYAVN</sequence>
<proteinExistence type="predicted"/>